<feature type="domain" description="EAL" evidence="2">
    <location>
        <begin position="358"/>
        <end position="615"/>
    </location>
</feature>
<dbReference type="EMBL" id="CP130613">
    <property type="protein sequence ID" value="WKW15926.1"/>
    <property type="molecule type" value="Genomic_DNA"/>
</dbReference>
<dbReference type="Proteomes" id="UP001229955">
    <property type="component" value="Chromosome"/>
</dbReference>
<dbReference type="CDD" id="cd01948">
    <property type="entry name" value="EAL"/>
    <property type="match status" value="1"/>
</dbReference>
<dbReference type="AlphaFoldDB" id="A0AA49Q8M3"/>
<dbReference type="CDD" id="cd00130">
    <property type="entry name" value="PAS"/>
    <property type="match status" value="1"/>
</dbReference>
<dbReference type="InterPro" id="IPR000014">
    <property type="entry name" value="PAS"/>
</dbReference>
<dbReference type="PROSITE" id="PS50113">
    <property type="entry name" value="PAC"/>
    <property type="match status" value="1"/>
</dbReference>
<dbReference type="PROSITE" id="PS50883">
    <property type="entry name" value="EAL"/>
    <property type="match status" value="1"/>
</dbReference>
<evidence type="ECO:0000313" key="4">
    <source>
        <dbReference type="EMBL" id="WKW13020.1"/>
    </source>
</evidence>
<dbReference type="SMART" id="SM00091">
    <property type="entry name" value="PAS"/>
    <property type="match status" value="1"/>
</dbReference>
<dbReference type="PANTHER" id="PTHR44757:SF2">
    <property type="entry name" value="BIOFILM ARCHITECTURE MAINTENANCE PROTEIN MBAA"/>
    <property type="match status" value="1"/>
</dbReference>
<dbReference type="PROSITE" id="PS50887">
    <property type="entry name" value="GGDEF"/>
    <property type="match status" value="1"/>
</dbReference>
<dbReference type="InterPro" id="IPR029787">
    <property type="entry name" value="Nucleotide_cyclase"/>
</dbReference>
<feature type="domain" description="GGDEF" evidence="3">
    <location>
        <begin position="216"/>
        <end position="349"/>
    </location>
</feature>
<dbReference type="SUPFAM" id="SSF55785">
    <property type="entry name" value="PYP-like sensor domain (PAS domain)"/>
    <property type="match status" value="1"/>
</dbReference>
<evidence type="ECO:0000313" key="6">
    <source>
        <dbReference type="Proteomes" id="UP001229955"/>
    </source>
</evidence>
<dbReference type="SMART" id="SM00086">
    <property type="entry name" value="PAC"/>
    <property type="match status" value="1"/>
</dbReference>
<dbReference type="InterPro" id="IPR000160">
    <property type="entry name" value="GGDEF_dom"/>
</dbReference>
<dbReference type="SUPFAM" id="SSF55073">
    <property type="entry name" value="Nucleotide cyclase"/>
    <property type="match status" value="1"/>
</dbReference>
<dbReference type="SUPFAM" id="SSF141868">
    <property type="entry name" value="EAL domain-like"/>
    <property type="match status" value="1"/>
</dbReference>
<organism evidence="5 6">
    <name type="scientific">Pseudogemmatithrix spongiicola</name>
    <dbReference type="NCBI Taxonomy" id="3062599"/>
    <lineage>
        <taxon>Bacteria</taxon>
        <taxon>Pseudomonadati</taxon>
        <taxon>Gemmatimonadota</taxon>
        <taxon>Gemmatimonadia</taxon>
        <taxon>Gemmatimonadales</taxon>
        <taxon>Gemmatimonadaceae</taxon>
        <taxon>Pseudogemmatithrix</taxon>
    </lineage>
</organism>
<evidence type="ECO:0000259" key="3">
    <source>
        <dbReference type="PROSITE" id="PS50887"/>
    </source>
</evidence>
<name>A0AA49Q8M3_9BACT</name>
<evidence type="ECO:0000259" key="1">
    <source>
        <dbReference type="PROSITE" id="PS50113"/>
    </source>
</evidence>
<dbReference type="CDD" id="cd01949">
    <property type="entry name" value="GGDEF"/>
    <property type="match status" value="1"/>
</dbReference>
<dbReference type="SMART" id="SM00267">
    <property type="entry name" value="GGDEF"/>
    <property type="match status" value="1"/>
</dbReference>
<dbReference type="KEGG" id="pspc:Strain318_002333"/>
<dbReference type="InterPro" id="IPR035965">
    <property type="entry name" value="PAS-like_dom_sf"/>
</dbReference>
<accession>A0AA49Q6D6</accession>
<dbReference type="Gene3D" id="3.20.20.450">
    <property type="entry name" value="EAL domain"/>
    <property type="match status" value="1"/>
</dbReference>
<evidence type="ECO:0000313" key="5">
    <source>
        <dbReference type="EMBL" id="WKW15926.1"/>
    </source>
</evidence>
<dbReference type="EMBL" id="CP130612">
    <property type="protein sequence ID" value="WKW13020.1"/>
    <property type="molecule type" value="Genomic_DNA"/>
</dbReference>
<dbReference type="RefSeq" id="WP_367885883.1">
    <property type="nucleotide sequence ID" value="NZ_CP130612.1"/>
</dbReference>
<dbReference type="Pfam" id="PF08447">
    <property type="entry name" value="PAS_3"/>
    <property type="match status" value="1"/>
</dbReference>
<dbReference type="InterPro" id="IPR000700">
    <property type="entry name" value="PAS-assoc_C"/>
</dbReference>
<dbReference type="Pfam" id="PF00563">
    <property type="entry name" value="EAL"/>
    <property type="match status" value="1"/>
</dbReference>
<dbReference type="InterPro" id="IPR052155">
    <property type="entry name" value="Biofilm_reg_signaling"/>
</dbReference>
<accession>A0AA49Q8M3</accession>
<dbReference type="Gene3D" id="3.30.450.20">
    <property type="entry name" value="PAS domain"/>
    <property type="match status" value="1"/>
</dbReference>
<feature type="domain" description="PAC" evidence="1">
    <location>
        <begin position="131"/>
        <end position="183"/>
    </location>
</feature>
<evidence type="ECO:0000259" key="2">
    <source>
        <dbReference type="PROSITE" id="PS50883"/>
    </source>
</evidence>
<dbReference type="SMART" id="SM00052">
    <property type="entry name" value="EAL"/>
    <property type="match status" value="1"/>
</dbReference>
<dbReference type="Pfam" id="PF00990">
    <property type="entry name" value="GGDEF"/>
    <property type="match status" value="1"/>
</dbReference>
<dbReference type="InterPro" id="IPR001610">
    <property type="entry name" value="PAC"/>
</dbReference>
<dbReference type="InterPro" id="IPR001633">
    <property type="entry name" value="EAL_dom"/>
</dbReference>
<dbReference type="Gene3D" id="3.30.70.270">
    <property type="match status" value="1"/>
</dbReference>
<dbReference type="InterPro" id="IPR013655">
    <property type="entry name" value="PAS_fold_3"/>
</dbReference>
<dbReference type="InterPro" id="IPR035919">
    <property type="entry name" value="EAL_sf"/>
</dbReference>
<reference evidence="5" key="1">
    <citation type="submission" date="2023-07" db="EMBL/GenBank/DDBJ databases">
        <authorList>
            <person name="Haufschild T."/>
            <person name="Kallscheuer N."/>
            <person name="Hammer J."/>
            <person name="Kohn T."/>
            <person name="Kabuu M."/>
            <person name="Jogler M."/>
            <person name="Wohfarth N."/>
            <person name="Heuer A."/>
            <person name="Rohde M."/>
            <person name="van Teeseling M.C.F."/>
            <person name="Jogler C."/>
        </authorList>
    </citation>
    <scope>NUCLEOTIDE SEQUENCE</scope>
    <source>
        <strain evidence="4">Strain 138</strain>
        <strain evidence="5">Strain 318</strain>
    </source>
</reference>
<dbReference type="InterPro" id="IPR043128">
    <property type="entry name" value="Rev_trsase/Diguanyl_cyclase"/>
</dbReference>
<protein>
    <submittedName>
        <fullName evidence="5">EAL domain-containing protein</fullName>
    </submittedName>
</protein>
<dbReference type="PANTHER" id="PTHR44757">
    <property type="entry name" value="DIGUANYLATE CYCLASE DGCP"/>
    <property type="match status" value="1"/>
</dbReference>
<proteinExistence type="predicted"/>
<dbReference type="NCBIfam" id="TIGR00254">
    <property type="entry name" value="GGDEF"/>
    <property type="match status" value="1"/>
</dbReference>
<sequence length="620" mass="68032">MSVLILSLALAAAAACSAWLYRRLRRLQSELDAQTAGAAAALVQAEGRRIAQRSSGEWLLLPARSAQEALWDWDLADDRIRFSARWREMLGLPPEEVLTVADEWRSRVHPADRAQVLVDIAAQTAGTGDRFSSEHRVRHQSGRWLTLQWSGLIVRDHDGKAIRVAGSVRDATAQRSVEEQARRDAFYDTITGLPNRALGLDLLRRAITRTRRQGERRFAALVVDIDRFKAQNDALGHGAGDALLQAFARRLGTAVRPGDVVARLGADVFVLVLDAVHEPDEAERVADRVHLLLKEPLRVLSHDLVITASIGIALHDPSTETAADYVRNGELAMLEAKALGGARHVVYRAEMREGVRHRASLEHDLRTAIARGEMMVWYQPVFSARDGATTTLAGFEALLRWAHPSRGLLGPGEFVPVAEETGMIVPLGTWALGEACRHLMALAPNGPHAPWVSVNLAAKQLADPALIEIVDRALDVSGLEPRRLRLEVTENVILSDEDGARRALETLRARGIGILMDDFGTGHASLSYLHRLPIGSIKIDRYFVGRMDVSAECLEIVRSVITLAKSLSMDVVAEGVEQEAQLTQLKALGCEHVQGFLLSHPLRPEETRAMLAPALRVAAS</sequence>
<dbReference type="NCBIfam" id="TIGR00229">
    <property type="entry name" value="sensory_box"/>
    <property type="match status" value="1"/>
</dbReference>
<keyword evidence="6" id="KW-1185">Reference proteome</keyword>
<gene>
    <name evidence="4" type="ORF">Strain138_002334</name>
    <name evidence="5" type="ORF">Strain318_002333</name>
</gene>